<evidence type="ECO:0000256" key="1">
    <source>
        <dbReference type="ARBA" id="ARBA00006336"/>
    </source>
</evidence>
<evidence type="ECO:0000256" key="2">
    <source>
        <dbReference type="ARBA" id="ARBA00022801"/>
    </source>
</evidence>
<dbReference type="PANTHER" id="PTHR11080">
    <property type="entry name" value="PYRAZINAMIDASE/NICOTINAMIDASE"/>
    <property type="match status" value="1"/>
</dbReference>
<dbReference type="EMBL" id="MT143000">
    <property type="protein sequence ID" value="QJA91610.1"/>
    <property type="molecule type" value="Genomic_DNA"/>
</dbReference>
<reference evidence="3" key="1">
    <citation type="submission" date="2020-03" db="EMBL/GenBank/DDBJ databases">
        <title>The deep terrestrial virosphere.</title>
        <authorList>
            <person name="Holmfeldt K."/>
            <person name="Nilsson E."/>
            <person name="Simone D."/>
            <person name="Lopez-Fernandez M."/>
            <person name="Wu X."/>
            <person name="de Brujin I."/>
            <person name="Lundin D."/>
            <person name="Andersson A."/>
            <person name="Bertilsson S."/>
            <person name="Dopson M."/>
        </authorList>
    </citation>
    <scope>NUCLEOTIDE SEQUENCE</scope>
    <source>
        <strain evidence="3">MM415B03315</strain>
    </source>
</reference>
<gene>
    <name evidence="3" type="ORF">MM415B03315_0004</name>
</gene>
<dbReference type="SUPFAM" id="SSF52499">
    <property type="entry name" value="Isochorismatase-like hydrolases"/>
    <property type="match status" value="1"/>
</dbReference>
<dbReference type="GO" id="GO:0016787">
    <property type="term" value="F:hydrolase activity"/>
    <property type="evidence" value="ECO:0007669"/>
    <property type="project" value="UniProtKB-KW"/>
</dbReference>
<comment type="similarity">
    <text evidence="1">Belongs to the isochorismatase family.</text>
</comment>
<evidence type="ECO:0000313" key="3">
    <source>
        <dbReference type="EMBL" id="QJA91610.1"/>
    </source>
</evidence>
<keyword evidence="2 3" id="KW-0378">Hydrolase</keyword>
<dbReference type="AlphaFoldDB" id="A0A6M3LA72"/>
<dbReference type="PANTHER" id="PTHR11080:SF2">
    <property type="entry name" value="LD05707P"/>
    <property type="match status" value="1"/>
</dbReference>
<name>A0A6M3LA72_9ZZZZ</name>
<dbReference type="InterPro" id="IPR052347">
    <property type="entry name" value="Isochorismatase_Nicotinamidase"/>
</dbReference>
<accession>A0A6M3LA72</accession>
<dbReference type="Gene3D" id="3.40.50.850">
    <property type="entry name" value="Isochorismatase-like"/>
    <property type="match status" value="1"/>
</dbReference>
<proteinExistence type="inferred from homology"/>
<sequence>MKGRKRTELIIIDPQNDFCNSKGSLFVPGATEDMDRVAEMINRIGKDLFDIHVTLDSHHYVDIAHPIFWIDGSGKHPNPFTIISAKDVEDGKWHAANPQFFGRSLEYVQKLDQNDRYLLCIWPPHCLIGSWGYSIHKSLYAALLRWEEDFAMVDYVTKGSNFWTEHYSAVQADVPDPQDPGTQLNARLIETLEEADEILITGEALSHCVANTITDIANNFGDDNISKFTLLTDASSNVSGFEDLGKKFVNDMTKRGMMVSKTTDINL</sequence>
<dbReference type="InterPro" id="IPR036380">
    <property type="entry name" value="Isochorismatase-like_sf"/>
</dbReference>
<organism evidence="3">
    <name type="scientific">viral metagenome</name>
    <dbReference type="NCBI Taxonomy" id="1070528"/>
    <lineage>
        <taxon>unclassified sequences</taxon>
        <taxon>metagenomes</taxon>
        <taxon>organismal metagenomes</taxon>
    </lineage>
</organism>
<protein>
    <submittedName>
        <fullName evidence="3">Putative hydrolase enzyme</fullName>
    </submittedName>
</protein>